<organism evidence="2 3">
    <name type="scientific">Sphaerotilus microaerophilus</name>
    <dbReference type="NCBI Taxonomy" id="2914710"/>
    <lineage>
        <taxon>Bacteria</taxon>
        <taxon>Pseudomonadati</taxon>
        <taxon>Pseudomonadota</taxon>
        <taxon>Betaproteobacteria</taxon>
        <taxon>Burkholderiales</taxon>
        <taxon>Sphaerotilaceae</taxon>
        <taxon>Sphaerotilus</taxon>
    </lineage>
</organism>
<evidence type="ECO:0000256" key="1">
    <source>
        <dbReference type="SAM" id="MobiDB-lite"/>
    </source>
</evidence>
<proteinExistence type="predicted"/>
<dbReference type="RefSeq" id="WP_251970142.1">
    <property type="nucleotide sequence ID" value="NZ_AP025730.1"/>
</dbReference>
<keyword evidence="3" id="KW-1185">Reference proteome</keyword>
<dbReference type="EMBL" id="AP025730">
    <property type="protein sequence ID" value="BDI06903.1"/>
    <property type="molecule type" value="Genomic_DNA"/>
</dbReference>
<name>A0ABM7YQT7_9BURK</name>
<dbReference type="Proteomes" id="UP001057498">
    <property type="component" value="Chromosome"/>
</dbReference>
<accession>A0ABM7YQT7</accession>
<feature type="region of interest" description="Disordered" evidence="1">
    <location>
        <begin position="184"/>
        <end position="212"/>
    </location>
</feature>
<gene>
    <name evidence="2" type="ORF">CATMQ487_38730</name>
</gene>
<sequence length="247" mass="26141">MSRLPIQWHRLFACVPGTGSELWPALADDQGQVRAMVLGLARPGGSAALASLWQGVQADLGLPAPAIAVDGQRGYQLWFSLAQARPAAQADAFLAALCRRYLGEQADAARIEPQPGPVPALQPDGERWSAFVAADLAPMFEDEPWLDIPPNPDGQAELLARLASIEPAAFDEAMAKLEPAEALPDAAAPPAPVPAGSVAPPSAPRPRDPQAFLLDVMRDEQVALALRIEAAKALLPYATNDGDERGR</sequence>
<protein>
    <submittedName>
        <fullName evidence="2">Uncharacterized protein</fullName>
    </submittedName>
</protein>
<evidence type="ECO:0000313" key="2">
    <source>
        <dbReference type="EMBL" id="BDI06903.1"/>
    </source>
</evidence>
<evidence type="ECO:0000313" key="3">
    <source>
        <dbReference type="Proteomes" id="UP001057498"/>
    </source>
</evidence>
<reference evidence="2" key="1">
    <citation type="submission" date="2022-04" db="EMBL/GenBank/DDBJ databases">
        <title>Whole genome sequence of Sphaerotilus sp. FB-5.</title>
        <authorList>
            <person name="Takeda M."/>
            <person name="Narihara S."/>
            <person name="Akimoto M."/>
            <person name="Akimoto R."/>
            <person name="Nishiyashiki S."/>
            <person name="Murakami T."/>
        </authorList>
    </citation>
    <scope>NUCLEOTIDE SEQUENCE</scope>
    <source>
        <strain evidence="2">FB-5</strain>
    </source>
</reference>